<evidence type="ECO:0000313" key="2">
    <source>
        <dbReference type="EMBL" id="SLM20001.1"/>
    </source>
</evidence>
<gene>
    <name evidence="2" type="ORF">SPIRO4BDMA_80108</name>
</gene>
<dbReference type="SUPFAM" id="SSF53448">
    <property type="entry name" value="Nucleotide-diphospho-sugar transferases"/>
    <property type="match status" value="1"/>
</dbReference>
<reference evidence="2" key="1">
    <citation type="submission" date="2017-02" db="EMBL/GenBank/DDBJ databases">
        <authorList>
            <person name="Regsiter A."/>
            <person name="William W."/>
        </authorList>
    </citation>
    <scope>NUCLEOTIDE SEQUENCE</scope>
    <source>
        <strain evidence="2">BdmA 4</strain>
    </source>
</reference>
<dbReference type="InterPro" id="IPR025877">
    <property type="entry name" value="MobA-like_NTP_Trfase"/>
</dbReference>
<accession>A0A3P3XUL4</accession>
<feature type="domain" description="MobA-like NTP transferase" evidence="1">
    <location>
        <begin position="14"/>
        <end position="175"/>
    </location>
</feature>
<dbReference type="CDD" id="cd04182">
    <property type="entry name" value="GT_2_like_f"/>
    <property type="match status" value="1"/>
</dbReference>
<evidence type="ECO:0000259" key="1">
    <source>
        <dbReference type="Pfam" id="PF12804"/>
    </source>
</evidence>
<dbReference type="InterPro" id="IPR029044">
    <property type="entry name" value="Nucleotide-diphossugar_trans"/>
</dbReference>
<dbReference type="Pfam" id="PF12804">
    <property type="entry name" value="NTP_transf_3"/>
    <property type="match status" value="1"/>
</dbReference>
<protein>
    <submittedName>
        <fullName evidence="2">Metal dependent phosphohydrolase</fullName>
    </submittedName>
</protein>
<sequence>MSHMNNFEIRRPAAIILAAGYSSRMGATKPIVLIEGTPMLVRAAQTFVNANIGHIIVVTGFDTENVSELAAAHGMHPVYNSHFSEGMFSSVCAGIGAVPPDFDAVFVLPVDIPFVSPRTVSAMRDATRDAMRARPIVVPRYGGKAGHPPLLHRTMFDSVGGWHGPDGLKGFFRNHASDIGYVDVDDRFVLRDIDSRADLEQILMERKST</sequence>
<proteinExistence type="predicted"/>
<dbReference type="GO" id="GO:0016787">
    <property type="term" value="F:hydrolase activity"/>
    <property type="evidence" value="ECO:0007669"/>
    <property type="project" value="UniProtKB-KW"/>
</dbReference>
<dbReference type="Gene3D" id="3.90.550.10">
    <property type="entry name" value="Spore Coat Polysaccharide Biosynthesis Protein SpsA, Chain A"/>
    <property type="match status" value="1"/>
</dbReference>
<dbReference type="PANTHER" id="PTHR43777">
    <property type="entry name" value="MOLYBDENUM COFACTOR CYTIDYLYLTRANSFERASE"/>
    <property type="match status" value="1"/>
</dbReference>
<dbReference type="GO" id="GO:0016779">
    <property type="term" value="F:nucleotidyltransferase activity"/>
    <property type="evidence" value="ECO:0007669"/>
    <property type="project" value="UniProtKB-ARBA"/>
</dbReference>
<dbReference type="PANTHER" id="PTHR43777:SF1">
    <property type="entry name" value="MOLYBDENUM COFACTOR CYTIDYLYLTRANSFERASE"/>
    <property type="match status" value="1"/>
</dbReference>
<dbReference type="AlphaFoldDB" id="A0A3P3XUL4"/>
<keyword evidence="2" id="KW-0378">Hydrolase</keyword>
<organism evidence="2">
    <name type="scientific">uncultured spirochete</name>
    <dbReference type="NCBI Taxonomy" id="156406"/>
    <lineage>
        <taxon>Bacteria</taxon>
        <taxon>Pseudomonadati</taxon>
        <taxon>Spirochaetota</taxon>
        <taxon>Spirochaetia</taxon>
        <taxon>Spirochaetales</taxon>
        <taxon>environmental samples</taxon>
    </lineage>
</organism>
<name>A0A3P3XUL4_9SPIR</name>
<dbReference type="EMBL" id="FWDO01000008">
    <property type="protein sequence ID" value="SLM20001.1"/>
    <property type="molecule type" value="Genomic_DNA"/>
</dbReference>